<dbReference type="EC" id="3.6.4.12" evidence="1"/>
<keyword evidence="1" id="KW-0378">Hydrolase</keyword>
<dbReference type="GO" id="GO:0005634">
    <property type="term" value="C:nucleus"/>
    <property type="evidence" value="ECO:0007669"/>
    <property type="project" value="UniProtKB-SubCell"/>
</dbReference>
<comment type="function">
    <text evidence="1">Key enzyme involved in DNA replication and DNA repair. Involved in Okazaki fragments processing by cleaving long flaps that escape FEN1: flaps that are longer than 27 nucleotides are coated by replication protein A complex (RPA), leading to recruit DNA2 which cleaves the flap until it is too short to bind RPA and becomes a substrate for FEN1. Also involved in 5'-end resection of DNA during double-strand break (DSB) repair by mediating the cleavage of 5'-ssDNA.</text>
</comment>
<organism evidence="3 4">
    <name type="scientific">Strongylus vulgaris</name>
    <name type="common">Blood worm</name>
    <dbReference type="NCBI Taxonomy" id="40348"/>
    <lineage>
        <taxon>Eukaryota</taxon>
        <taxon>Metazoa</taxon>
        <taxon>Ecdysozoa</taxon>
        <taxon>Nematoda</taxon>
        <taxon>Chromadorea</taxon>
        <taxon>Rhabditida</taxon>
        <taxon>Rhabditina</taxon>
        <taxon>Rhabditomorpha</taxon>
        <taxon>Strongyloidea</taxon>
        <taxon>Strongylidae</taxon>
        <taxon>Strongylus</taxon>
    </lineage>
</organism>
<dbReference type="GO" id="GO:0051539">
    <property type="term" value="F:4 iron, 4 sulfur cluster binding"/>
    <property type="evidence" value="ECO:0007669"/>
    <property type="project" value="UniProtKB-UniRule"/>
</dbReference>
<dbReference type="GO" id="GO:0017108">
    <property type="term" value="F:5'-flap endonuclease activity"/>
    <property type="evidence" value="ECO:0007669"/>
    <property type="project" value="UniProtKB-UniRule"/>
</dbReference>
<accession>A0A3P7IXC6</accession>
<keyword evidence="1" id="KW-0238">DNA-binding</keyword>
<keyword evidence="1" id="KW-0539">Nucleus</keyword>
<dbReference type="GO" id="GO:0033567">
    <property type="term" value="P:DNA replication, Okazaki fragment processing"/>
    <property type="evidence" value="ECO:0007669"/>
    <property type="project" value="UniProtKB-UniRule"/>
</dbReference>
<dbReference type="SUPFAM" id="SSF52540">
    <property type="entry name" value="P-loop containing nucleoside triphosphate hydrolases"/>
    <property type="match status" value="1"/>
</dbReference>
<dbReference type="InterPro" id="IPR027417">
    <property type="entry name" value="P-loop_NTPase"/>
</dbReference>
<dbReference type="Pfam" id="PF13086">
    <property type="entry name" value="AAA_11"/>
    <property type="match status" value="1"/>
</dbReference>
<evidence type="ECO:0000313" key="3">
    <source>
        <dbReference type="EMBL" id="VDM72563.1"/>
    </source>
</evidence>
<dbReference type="GO" id="GO:0071932">
    <property type="term" value="P:replication fork reversal"/>
    <property type="evidence" value="ECO:0007669"/>
    <property type="project" value="TreeGrafter"/>
</dbReference>
<keyword evidence="4" id="KW-1185">Reference proteome</keyword>
<comment type="similarity">
    <text evidence="1">Belongs to the DNA2/NAM7 helicase family.</text>
</comment>
<comment type="subcellular location">
    <subcellularLocation>
        <location evidence="1">Nucleus</location>
    </subcellularLocation>
    <subcellularLocation>
        <location evidence="1">Chromosome</location>
    </subcellularLocation>
</comment>
<evidence type="ECO:0000259" key="2">
    <source>
        <dbReference type="Pfam" id="PF13086"/>
    </source>
</evidence>
<keyword evidence="1" id="KW-0067">ATP-binding</keyword>
<name>A0A3P7IXC6_STRVU</name>
<sequence>MGLIRFFKENTITVRSDRLLDKERIYHLDLYNSFSTYSTTLGNLLLLMGSDEHSSRQRELIVDLLPPTSVRSEPHSLPRSVHQILSDDEFNEEQRKAVFSALLCKDYTLIEGFPGSGKTTTIVALLRCLLEMKCSVLLTANTHSALDNVLAKLRKHVEPEKLLRLGKFSSGCSAVSDLTLESKIRSGEGDKYILARNILKNTVCSTLHLKAFTPRVFC</sequence>
<dbReference type="PANTHER" id="PTHR10887">
    <property type="entry name" value="DNA2/NAM7 HELICASE FAMILY"/>
    <property type="match status" value="1"/>
</dbReference>
<reference evidence="3 4" key="1">
    <citation type="submission" date="2018-11" db="EMBL/GenBank/DDBJ databases">
        <authorList>
            <consortium name="Pathogen Informatics"/>
        </authorList>
    </citation>
    <scope>NUCLEOTIDE SEQUENCE [LARGE SCALE GENOMIC DNA]</scope>
</reference>
<dbReference type="AlphaFoldDB" id="A0A3P7IXC6"/>
<dbReference type="GO" id="GO:0003677">
    <property type="term" value="F:DNA binding"/>
    <property type="evidence" value="ECO:0007669"/>
    <property type="project" value="UniProtKB-UniRule"/>
</dbReference>
<dbReference type="GO" id="GO:0005524">
    <property type="term" value="F:ATP binding"/>
    <property type="evidence" value="ECO:0007669"/>
    <property type="project" value="UniProtKB-UniRule"/>
</dbReference>
<keyword evidence="1" id="KW-0511">Multifunctional enzyme</keyword>
<dbReference type="GO" id="GO:0046872">
    <property type="term" value="F:metal ion binding"/>
    <property type="evidence" value="ECO:0007669"/>
    <property type="project" value="UniProtKB-UniRule"/>
</dbReference>
<keyword evidence="1" id="KW-0411">Iron-sulfur</keyword>
<keyword evidence="1" id="KW-0235">DNA replication</keyword>
<dbReference type="GO" id="GO:0017116">
    <property type="term" value="F:single-stranded DNA helicase activity"/>
    <property type="evidence" value="ECO:0007669"/>
    <property type="project" value="UniProtKB-UniRule"/>
</dbReference>
<keyword evidence="1" id="KW-0158">Chromosome</keyword>
<dbReference type="InterPro" id="IPR041677">
    <property type="entry name" value="DNA2/NAM7_AAA_11"/>
</dbReference>
<evidence type="ECO:0000256" key="1">
    <source>
        <dbReference type="RuleBase" id="RU367041"/>
    </source>
</evidence>
<dbReference type="EMBL" id="UYYB01026006">
    <property type="protein sequence ID" value="VDM72563.1"/>
    <property type="molecule type" value="Genomic_DNA"/>
</dbReference>
<dbReference type="GO" id="GO:0005737">
    <property type="term" value="C:cytoplasm"/>
    <property type="evidence" value="ECO:0007669"/>
    <property type="project" value="TreeGrafter"/>
</dbReference>
<evidence type="ECO:0000313" key="4">
    <source>
        <dbReference type="Proteomes" id="UP000270094"/>
    </source>
</evidence>
<keyword evidence="1" id="KW-0479">Metal-binding</keyword>
<dbReference type="EC" id="3.1.-.-" evidence="1"/>
<keyword evidence="1" id="KW-0004">4Fe-4S</keyword>
<keyword evidence="1" id="KW-0347">Helicase</keyword>
<keyword evidence="1" id="KW-0227">DNA damage</keyword>
<dbReference type="Gene3D" id="3.40.50.300">
    <property type="entry name" value="P-loop containing nucleotide triphosphate hydrolases"/>
    <property type="match status" value="1"/>
</dbReference>
<feature type="domain" description="DNA2/NAM7 helicase helicase" evidence="2">
    <location>
        <begin position="90"/>
        <end position="187"/>
    </location>
</feature>
<proteinExistence type="inferred from homology"/>
<keyword evidence="1" id="KW-0408">Iron</keyword>
<keyword evidence="1" id="KW-0540">Nuclease</keyword>
<dbReference type="OrthoDB" id="5871723at2759"/>
<dbReference type="GO" id="GO:0006281">
    <property type="term" value="P:DNA repair"/>
    <property type="evidence" value="ECO:0007669"/>
    <property type="project" value="UniProtKB-KW"/>
</dbReference>
<dbReference type="PANTHER" id="PTHR10887:SF433">
    <property type="entry name" value="DNA REPLICATION ATP-DEPENDENT HELICASE_NUCLEASE DNA2"/>
    <property type="match status" value="1"/>
</dbReference>
<dbReference type="InterPro" id="IPR045055">
    <property type="entry name" value="DNA2/NAM7-like"/>
</dbReference>
<keyword evidence="1" id="KW-0234">DNA repair</keyword>
<dbReference type="Proteomes" id="UP000270094">
    <property type="component" value="Unassembled WGS sequence"/>
</dbReference>
<comment type="catalytic activity">
    <reaction evidence="1">
        <text>ATP + H2O = ADP + phosphate + H(+)</text>
        <dbReference type="Rhea" id="RHEA:13065"/>
        <dbReference type="ChEBI" id="CHEBI:15377"/>
        <dbReference type="ChEBI" id="CHEBI:15378"/>
        <dbReference type="ChEBI" id="CHEBI:30616"/>
        <dbReference type="ChEBI" id="CHEBI:43474"/>
        <dbReference type="ChEBI" id="CHEBI:456216"/>
        <dbReference type="EC" id="3.6.4.12"/>
    </reaction>
</comment>
<gene>
    <name evidence="3" type="ORF">SVUK_LOCUS7561</name>
</gene>
<protein>
    <recommendedName>
        <fullName evidence="1">DNA replication ATP-dependent helicase/nuclease</fullName>
        <ecNumber evidence="1">3.1.-.-</ecNumber>
        <ecNumber evidence="1">3.6.4.12</ecNumber>
    </recommendedName>
</protein>
<dbReference type="GO" id="GO:0005694">
    <property type="term" value="C:chromosome"/>
    <property type="evidence" value="ECO:0007669"/>
    <property type="project" value="UniProtKB-SubCell"/>
</dbReference>
<keyword evidence="1" id="KW-0547">Nucleotide-binding</keyword>